<comment type="pathway">
    <text evidence="1">Cofactor biosynthesis; NAD(+) biosynthesis; nicotinate D-ribonucleotide from nicotinate: step 1/1.</text>
</comment>
<dbReference type="InterPro" id="IPR040727">
    <property type="entry name" value="NAPRTase_N"/>
</dbReference>
<keyword evidence="9" id="KW-0328">Glycosyltransferase</keyword>
<name>A0A0G1PIV3_9BACT</name>
<evidence type="ECO:0000259" key="8">
    <source>
        <dbReference type="Pfam" id="PF17767"/>
    </source>
</evidence>
<dbReference type="InterPro" id="IPR041525">
    <property type="entry name" value="N/Namide_PRibTrfase"/>
</dbReference>
<organism evidence="9 10">
    <name type="scientific">Candidatus Collierbacteria bacterium GW2011_GWA2_46_26</name>
    <dbReference type="NCBI Taxonomy" id="1618381"/>
    <lineage>
        <taxon>Bacteria</taxon>
        <taxon>Candidatus Collieribacteriota</taxon>
    </lineage>
</organism>
<dbReference type="SUPFAM" id="SSF54675">
    <property type="entry name" value="Nicotinate/Quinolinate PRTase N-terminal domain-like"/>
    <property type="match status" value="1"/>
</dbReference>
<dbReference type="InterPro" id="IPR007229">
    <property type="entry name" value="Nic_PRibTrfase-Fam"/>
</dbReference>
<protein>
    <recommendedName>
        <fullName evidence="3">nicotinate phosphoribosyltransferase</fullName>
        <ecNumber evidence="3">6.3.4.21</ecNumber>
    </recommendedName>
</protein>
<dbReference type="GO" id="GO:0034355">
    <property type="term" value="P:NAD+ biosynthetic process via the salvage pathway"/>
    <property type="evidence" value="ECO:0007669"/>
    <property type="project" value="TreeGrafter"/>
</dbReference>
<evidence type="ECO:0000256" key="6">
    <source>
        <dbReference type="ARBA" id="ARBA00022642"/>
    </source>
</evidence>
<accession>A0A0G1PIV3</accession>
<comment type="caution">
    <text evidence="9">The sequence shown here is derived from an EMBL/GenBank/DDBJ whole genome shotgun (WGS) entry which is preliminary data.</text>
</comment>
<dbReference type="GO" id="GO:0004516">
    <property type="term" value="F:nicotinate phosphoribosyltransferase activity"/>
    <property type="evidence" value="ECO:0007669"/>
    <property type="project" value="UniProtKB-EC"/>
</dbReference>
<keyword evidence="9" id="KW-0808">Transferase</keyword>
<feature type="domain" description="Nicotinate/nicotinamide phosphoribosyltransferase" evidence="7">
    <location>
        <begin position="189"/>
        <end position="382"/>
    </location>
</feature>
<evidence type="ECO:0000313" key="9">
    <source>
        <dbReference type="EMBL" id="KKU32681.1"/>
    </source>
</evidence>
<evidence type="ECO:0000313" key="10">
    <source>
        <dbReference type="Proteomes" id="UP000034794"/>
    </source>
</evidence>
<keyword evidence="5" id="KW-0436">Ligase</keyword>
<evidence type="ECO:0000256" key="5">
    <source>
        <dbReference type="ARBA" id="ARBA00022598"/>
    </source>
</evidence>
<dbReference type="PANTHER" id="PTHR11098">
    <property type="entry name" value="NICOTINATE PHOSPHORIBOSYLTRANSFERASE"/>
    <property type="match status" value="1"/>
</dbReference>
<evidence type="ECO:0000259" key="7">
    <source>
        <dbReference type="Pfam" id="PF04095"/>
    </source>
</evidence>
<feature type="domain" description="Nicotinate phosphoribosyltransferase N-terminal" evidence="8">
    <location>
        <begin position="11"/>
        <end position="131"/>
    </location>
</feature>
<evidence type="ECO:0000256" key="2">
    <source>
        <dbReference type="ARBA" id="ARBA00010897"/>
    </source>
</evidence>
<dbReference type="PANTHER" id="PTHR11098:SF1">
    <property type="entry name" value="NICOTINATE PHOSPHORIBOSYLTRANSFERASE"/>
    <property type="match status" value="1"/>
</dbReference>
<dbReference type="EMBL" id="LCMI01000008">
    <property type="protein sequence ID" value="KKU32681.1"/>
    <property type="molecule type" value="Genomic_DNA"/>
</dbReference>
<comment type="similarity">
    <text evidence="2">Belongs to the NAPRTase family.</text>
</comment>
<keyword evidence="4" id="KW-0597">Phosphoprotein</keyword>
<dbReference type="Gene3D" id="3.20.140.10">
    <property type="entry name" value="nicotinate phosphoribosyltransferase"/>
    <property type="match status" value="1"/>
</dbReference>
<dbReference type="InterPro" id="IPR036068">
    <property type="entry name" value="Nicotinate_pribotase-like_C"/>
</dbReference>
<dbReference type="Pfam" id="PF04095">
    <property type="entry name" value="NAPRTase"/>
    <property type="match status" value="1"/>
</dbReference>
<dbReference type="UniPathway" id="UPA00253">
    <property type="reaction ID" value="UER00457"/>
</dbReference>
<dbReference type="Pfam" id="PF17767">
    <property type="entry name" value="NAPRTase_N"/>
    <property type="match status" value="1"/>
</dbReference>
<dbReference type="EC" id="6.3.4.21" evidence="3"/>
<gene>
    <name evidence="9" type="ORF">UX47_C0008G0038</name>
</gene>
<reference evidence="9 10" key="1">
    <citation type="journal article" date="2015" name="Nature">
        <title>rRNA introns, odd ribosomes, and small enigmatic genomes across a large radiation of phyla.</title>
        <authorList>
            <person name="Brown C.T."/>
            <person name="Hug L.A."/>
            <person name="Thomas B.C."/>
            <person name="Sharon I."/>
            <person name="Castelle C.J."/>
            <person name="Singh A."/>
            <person name="Wilkins M.J."/>
            <person name="Williams K.H."/>
            <person name="Banfield J.F."/>
        </authorList>
    </citation>
    <scope>NUCLEOTIDE SEQUENCE [LARGE SCALE GENOMIC DNA]</scope>
</reference>
<sequence>MKPIITSRYETDGYKLTMGNIFWFMNMVQERKIRGRYMFVDRDGTRYPAGHLDQLKEEIGYMASLSADPYVSGYISDKWPFLPNSFLQWYDQVFFHDTSQLDLSQKDGELRVVVEGPIHTATHWEVPFLRINSTILSRELGHNSPSGWRLQAEENAKFFWENNIAYSEGGGRRPLSAEHHFEALKVYSEYKKREGHGGLLGTSWVKYASDLNLMIMGTMAHEYPELMAALYGYPLANKMAMQTWIDHYGKRVGYFLPDTFTTEVALRDFDHYFANTFEGTRQDSRSPFWYADLMVAHYRRLGIDMRQKSIVFSNSLKTRKEISAVNEYRPGEYRRGVLLGGYITNNVGFKPYNTVLKLVAVKVADGPWQDVVKLSDDPAKSIGKIEEIARCRQILGIQD</sequence>
<keyword evidence="6" id="KW-0662">Pyridine nucleotide biosynthesis</keyword>
<evidence type="ECO:0000256" key="1">
    <source>
        <dbReference type="ARBA" id="ARBA00004952"/>
    </source>
</evidence>
<dbReference type="GO" id="GO:0005829">
    <property type="term" value="C:cytosol"/>
    <property type="evidence" value="ECO:0007669"/>
    <property type="project" value="TreeGrafter"/>
</dbReference>
<dbReference type="GO" id="GO:0016757">
    <property type="term" value="F:glycosyltransferase activity"/>
    <property type="evidence" value="ECO:0007669"/>
    <property type="project" value="UniProtKB-KW"/>
</dbReference>
<dbReference type="Proteomes" id="UP000034794">
    <property type="component" value="Unassembled WGS sequence"/>
</dbReference>
<proteinExistence type="inferred from homology"/>
<evidence type="ECO:0000256" key="4">
    <source>
        <dbReference type="ARBA" id="ARBA00022553"/>
    </source>
</evidence>
<dbReference type="SUPFAM" id="SSF51690">
    <property type="entry name" value="Nicotinate/Quinolinate PRTase C-terminal domain-like"/>
    <property type="match status" value="1"/>
</dbReference>
<dbReference type="AlphaFoldDB" id="A0A0G1PIV3"/>
<evidence type="ECO:0000256" key="3">
    <source>
        <dbReference type="ARBA" id="ARBA00013236"/>
    </source>
</evidence>